<dbReference type="GO" id="GO:0006397">
    <property type="term" value="P:mRNA processing"/>
    <property type="evidence" value="ECO:0007669"/>
    <property type="project" value="InterPro"/>
</dbReference>
<keyword evidence="3" id="KW-0175">Coiled coil</keyword>
<accession>A0AAE9WHG5</accession>
<feature type="region of interest" description="Disordered" evidence="4">
    <location>
        <begin position="168"/>
        <end position="197"/>
    </location>
</feature>
<evidence type="ECO:0000256" key="2">
    <source>
        <dbReference type="ARBA" id="ARBA00023242"/>
    </source>
</evidence>
<dbReference type="GO" id="GO:0000445">
    <property type="term" value="C:THO complex part of transcription export complex"/>
    <property type="evidence" value="ECO:0007669"/>
    <property type="project" value="InterPro"/>
</dbReference>
<gene>
    <name evidence="5" type="primary">tho7</name>
    <name evidence="5" type="ORF">SOMG_04431</name>
</gene>
<dbReference type="InterPro" id="IPR008501">
    <property type="entry name" value="THOC7/Mft1"/>
</dbReference>
<evidence type="ECO:0000313" key="5">
    <source>
        <dbReference type="EMBL" id="WBW74931.1"/>
    </source>
</evidence>
<organism evidence="5 6">
    <name type="scientific">Schizosaccharomyces osmophilus</name>
    <dbReference type="NCBI Taxonomy" id="2545709"/>
    <lineage>
        <taxon>Eukaryota</taxon>
        <taxon>Fungi</taxon>
        <taxon>Dikarya</taxon>
        <taxon>Ascomycota</taxon>
        <taxon>Taphrinomycotina</taxon>
        <taxon>Schizosaccharomycetes</taxon>
        <taxon>Schizosaccharomycetales</taxon>
        <taxon>Schizosaccharomycetaceae</taxon>
        <taxon>Schizosaccharomyces</taxon>
    </lineage>
</organism>
<sequence>MEEAAIRSRLNVEERPLRRLISRCLGFTNEKPDEASLKNLEIEFAAMSAFWLRLQMQLDTHDKEINIYQNDLEKTQQDYEQEQKDISNLEQNLLLAQQEQVKQEEYDELAKPIMARGLRSRGEQLESIAKLESAIQELEEENKNYEQKWNQRKENFEKIVQGIDEFRTVLHPSNDADSDSEEGIASEGDTPSSSGFK</sequence>
<dbReference type="Proteomes" id="UP001212411">
    <property type="component" value="Chromosome 3"/>
</dbReference>
<comment type="subcellular location">
    <subcellularLocation>
        <location evidence="1">Nucleus</location>
    </subcellularLocation>
</comment>
<keyword evidence="6" id="KW-1185">Reference proteome</keyword>
<feature type="coiled-coil region" evidence="3">
    <location>
        <begin position="58"/>
        <end position="155"/>
    </location>
</feature>
<protein>
    <submittedName>
        <fullName evidence="5">THO complex subunit Tho7</fullName>
    </submittedName>
</protein>
<name>A0AAE9WHG5_9SCHI</name>
<evidence type="ECO:0000256" key="1">
    <source>
        <dbReference type="ARBA" id="ARBA00004123"/>
    </source>
</evidence>
<dbReference type="Pfam" id="PF05615">
    <property type="entry name" value="THOC7"/>
    <property type="match status" value="1"/>
</dbReference>
<evidence type="ECO:0000256" key="4">
    <source>
        <dbReference type="SAM" id="MobiDB-lite"/>
    </source>
</evidence>
<dbReference type="EMBL" id="CP115613">
    <property type="protein sequence ID" value="WBW74931.1"/>
    <property type="molecule type" value="Genomic_DNA"/>
</dbReference>
<dbReference type="KEGG" id="som:SOMG_04431"/>
<dbReference type="GeneID" id="80877905"/>
<reference evidence="5 6" key="1">
    <citation type="journal article" date="2023" name="G3 (Bethesda)">
        <title>A high-quality reference genome for the fission yeast Schizosaccharomyces osmophilus.</title>
        <authorList>
            <person name="Jia G.S."/>
            <person name="Zhang W.C."/>
            <person name="Liang Y."/>
            <person name="Liu X.H."/>
            <person name="Rhind N."/>
            <person name="Pidoux A."/>
            <person name="Brysch-Herzberg M."/>
            <person name="Du L.L."/>
        </authorList>
    </citation>
    <scope>NUCLEOTIDE SEQUENCE [LARGE SCALE GENOMIC DNA]</scope>
    <source>
        <strain evidence="5 6">CBS 15793</strain>
    </source>
</reference>
<evidence type="ECO:0000256" key="3">
    <source>
        <dbReference type="SAM" id="Coils"/>
    </source>
</evidence>
<dbReference type="AlphaFoldDB" id="A0AAE9WHG5"/>
<proteinExistence type="predicted"/>
<evidence type="ECO:0000313" key="6">
    <source>
        <dbReference type="Proteomes" id="UP001212411"/>
    </source>
</evidence>
<keyword evidence="2" id="KW-0539">Nucleus</keyword>
<dbReference type="RefSeq" id="XP_056039174.1">
    <property type="nucleotide sequence ID" value="XM_056183216.1"/>
</dbReference>